<reference evidence="2 3" key="1">
    <citation type="journal article" date="2012" name="Genome Biol.">
        <title>The genome of the polar eukaryotic microalga coccomyxa subellipsoidea reveals traits of cold adaptation.</title>
        <authorList>
            <person name="Blanc G."/>
            <person name="Agarkova I."/>
            <person name="Grimwood J."/>
            <person name="Kuo A."/>
            <person name="Brueggeman A."/>
            <person name="Dunigan D."/>
            <person name="Gurnon J."/>
            <person name="Ladunga I."/>
            <person name="Lindquist E."/>
            <person name="Lucas S."/>
            <person name="Pangilinan J."/>
            <person name="Proschold T."/>
            <person name="Salamov A."/>
            <person name="Schmutz J."/>
            <person name="Weeks D."/>
            <person name="Yamada T."/>
            <person name="Claverie J.M."/>
            <person name="Grigoriev I."/>
            <person name="Van Etten J."/>
            <person name="Lomsadze A."/>
            <person name="Borodovsky M."/>
        </authorList>
    </citation>
    <scope>NUCLEOTIDE SEQUENCE [LARGE SCALE GENOMIC DNA]</scope>
    <source>
        <strain evidence="2 3">C-169</strain>
    </source>
</reference>
<dbReference type="OrthoDB" id="10537106at2759"/>
<comment type="caution">
    <text evidence="2">The sequence shown here is derived from an EMBL/GenBank/DDBJ whole genome shotgun (WGS) entry which is preliminary data.</text>
</comment>
<dbReference type="Proteomes" id="UP000007264">
    <property type="component" value="Unassembled WGS sequence"/>
</dbReference>
<protein>
    <submittedName>
        <fullName evidence="2">Uncharacterized protein</fullName>
    </submittedName>
</protein>
<feature type="compositionally biased region" description="Basic and acidic residues" evidence="1">
    <location>
        <begin position="45"/>
        <end position="55"/>
    </location>
</feature>
<evidence type="ECO:0000256" key="1">
    <source>
        <dbReference type="SAM" id="MobiDB-lite"/>
    </source>
</evidence>
<sequence>MGQQQLAPAPPGWMLTSASCLKDCDTSDFQVCHCLIYLACTAGKEESELKERRGSLDSIEEPITPGRTERTGAGNASQRPESQADKQALFDSLYEEANKLLKNLHFQRLLRHAPASPDRTDARKEASF</sequence>
<evidence type="ECO:0000313" key="2">
    <source>
        <dbReference type="EMBL" id="EIE19727.1"/>
    </source>
</evidence>
<organism evidence="2 3">
    <name type="scientific">Coccomyxa subellipsoidea (strain C-169)</name>
    <name type="common">Green microalga</name>
    <dbReference type="NCBI Taxonomy" id="574566"/>
    <lineage>
        <taxon>Eukaryota</taxon>
        <taxon>Viridiplantae</taxon>
        <taxon>Chlorophyta</taxon>
        <taxon>core chlorophytes</taxon>
        <taxon>Trebouxiophyceae</taxon>
        <taxon>Trebouxiophyceae incertae sedis</taxon>
        <taxon>Coccomyxaceae</taxon>
        <taxon>Coccomyxa</taxon>
        <taxon>Coccomyxa subellipsoidea</taxon>
    </lineage>
</organism>
<dbReference type="AlphaFoldDB" id="I0YMV8"/>
<dbReference type="KEGG" id="csl:COCSUDRAFT_44552"/>
<proteinExistence type="predicted"/>
<evidence type="ECO:0000313" key="3">
    <source>
        <dbReference type="Proteomes" id="UP000007264"/>
    </source>
</evidence>
<accession>I0YMV8</accession>
<dbReference type="GeneID" id="17037699"/>
<gene>
    <name evidence="2" type="ORF">COCSUDRAFT_44552</name>
</gene>
<keyword evidence="3" id="KW-1185">Reference proteome</keyword>
<name>I0YMV8_COCSC</name>
<dbReference type="EMBL" id="AGSI01000018">
    <property type="protein sequence ID" value="EIE19727.1"/>
    <property type="molecule type" value="Genomic_DNA"/>
</dbReference>
<feature type="region of interest" description="Disordered" evidence="1">
    <location>
        <begin position="45"/>
        <end position="89"/>
    </location>
</feature>
<dbReference type="RefSeq" id="XP_005644271.1">
    <property type="nucleotide sequence ID" value="XM_005644214.1"/>
</dbReference>